<proteinExistence type="predicted"/>
<protein>
    <submittedName>
        <fullName evidence="1">Uncharacterized protein</fullName>
    </submittedName>
</protein>
<sequence>MTDLCHQAEGTSLESEMMPTVKIRAPLTETAAIPSGSETLSSSSNENSLLYIRKTISSKLLLENQQANSFPSSSPFMAIGNNLQVGPLCPDHADSVQLGTAR</sequence>
<reference evidence="1 2" key="1">
    <citation type="submission" date="2013-11" db="EMBL/GenBank/DDBJ databases">
        <title>The Damaraland mole rat (Fukomys damarensis) genome and evolution of African mole rats.</title>
        <authorList>
            <person name="Gladyshev V.N."/>
            <person name="Fang X."/>
        </authorList>
    </citation>
    <scope>NUCLEOTIDE SEQUENCE [LARGE SCALE GENOMIC DNA]</scope>
    <source>
        <tissue evidence="1">Liver</tissue>
    </source>
</reference>
<evidence type="ECO:0000313" key="1">
    <source>
        <dbReference type="EMBL" id="KFO32142.1"/>
    </source>
</evidence>
<dbReference type="EMBL" id="KN122211">
    <property type="protein sequence ID" value="KFO32142.1"/>
    <property type="molecule type" value="Genomic_DNA"/>
</dbReference>
<accession>A0A091DM35</accession>
<evidence type="ECO:0000313" key="2">
    <source>
        <dbReference type="Proteomes" id="UP000028990"/>
    </source>
</evidence>
<dbReference type="Proteomes" id="UP000028990">
    <property type="component" value="Unassembled WGS sequence"/>
</dbReference>
<gene>
    <name evidence="1" type="ORF">H920_06478</name>
</gene>
<keyword evidence="2" id="KW-1185">Reference proteome</keyword>
<organism evidence="1 2">
    <name type="scientific">Fukomys damarensis</name>
    <name type="common">Damaraland mole rat</name>
    <name type="synonym">Cryptomys damarensis</name>
    <dbReference type="NCBI Taxonomy" id="885580"/>
    <lineage>
        <taxon>Eukaryota</taxon>
        <taxon>Metazoa</taxon>
        <taxon>Chordata</taxon>
        <taxon>Craniata</taxon>
        <taxon>Vertebrata</taxon>
        <taxon>Euteleostomi</taxon>
        <taxon>Mammalia</taxon>
        <taxon>Eutheria</taxon>
        <taxon>Euarchontoglires</taxon>
        <taxon>Glires</taxon>
        <taxon>Rodentia</taxon>
        <taxon>Hystricomorpha</taxon>
        <taxon>Bathyergidae</taxon>
        <taxon>Fukomys</taxon>
    </lineage>
</organism>
<name>A0A091DM35_FUKDA</name>
<dbReference type="AlphaFoldDB" id="A0A091DM35"/>